<accession>A0A7W6W8X8</accession>
<dbReference type="InterPro" id="IPR036390">
    <property type="entry name" value="WH_DNA-bd_sf"/>
</dbReference>
<dbReference type="AlphaFoldDB" id="A0A7W6W8X8"/>
<proteinExistence type="predicted"/>
<reference evidence="1 2" key="1">
    <citation type="submission" date="2020-08" db="EMBL/GenBank/DDBJ databases">
        <title>Genome sequencing of Purple Non-Sulfur Bacteria from various extreme environments.</title>
        <authorList>
            <person name="Mayer M."/>
        </authorList>
    </citation>
    <scope>NUCLEOTIDE SEQUENCE [LARGE SCALE GENOMIC DNA]</scope>
    <source>
        <strain evidence="1 2">JA131</strain>
    </source>
</reference>
<dbReference type="InterPro" id="IPR043135">
    <property type="entry name" value="Fur_C"/>
</dbReference>
<dbReference type="Proteomes" id="UP000554286">
    <property type="component" value="Unassembled WGS sequence"/>
</dbReference>
<sequence>MAGSEPPPPLSPALTRNQGLVLDLLRTVGEPLGAYAILDRLRSQGLRAPAQVYRALDRLAALGLVHRLETRNAFVACTRGAHPPQVTVFVLCDRCGAARELADDGHTAALAALARRAGFQVLGGRIELRGLCGRCGRMAASESPDDEDPGP</sequence>
<name>A0A7W6W8X8_9PROT</name>
<dbReference type="EMBL" id="JACIGK010000002">
    <property type="protein sequence ID" value="MBB4264857.1"/>
    <property type="molecule type" value="Genomic_DNA"/>
</dbReference>
<comment type="caution">
    <text evidence="1">The sequence shown here is derived from an EMBL/GenBank/DDBJ whole genome shotgun (WGS) entry which is preliminary data.</text>
</comment>
<dbReference type="SUPFAM" id="SSF46785">
    <property type="entry name" value="Winged helix' DNA-binding domain"/>
    <property type="match status" value="1"/>
</dbReference>
<dbReference type="RefSeq" id="WP_184042483.1">
    <property type="nucleotide sequence ID" value="NZ_JACIGK010000002.1"/>
</dbReference>
<organism evidence="1 2">
    <name type="scientific">Roseospira visakhapatnamensis</name>
    <dbReference type="NCBI Taxonomy" id="390880"/>
    <lineage>
        <taxon>Bacteria</taxon>
        <taxon>Pseudomonadati</taxon>
        <taxon>Pseudomonadota</taxon>
        <taxon>Alphaproteobacteria</taxon>
        <taxon>Rhodospirillales</taxon>
        <taxon>Rhodospirillaceae</taxon>
        <taxon>Roseospira</taxon>
    </lineage>
</organism>
<dbReference type="InterPro" id="IPR036388">
    <property type="entry name" value="WH-like_DNA-bd_sf"/>
</dbReference>
<keyword evidence="2" id="KW-1185">Reference proteome</keyword>
<protein>
    <submittedName>
        <fullName evidence="1">Fur family zinc uptake transcriptional regulator</fullName>
    </submittedName>
</protein>
<dbReference type="Gene3D" id="3.30.1490.190">
    <property type="match status" value="1"/>
</dbReference>
<gene>
    <name evidence="1" type="ORF">GGD89_000464</name>
</gene>
<evidence type="ECO:0000313" key="2">
    <source>
        <dbReference type="Proteomes" id="UP000554286"/>
    </source>
</evidence>
<dbReference type="Gene3D" id="1.10.10.10">
    <property type="entry name" value="Winged helix-like DNA-binding domain superfamily/Winged helix DNA-binding domain"/>
    <property type="match status" value="1"/>
</dbReference>
<evidence type="ECO:0000313" key="1">
    <source>
        <dbReference type="EMBL" id="MBB4264857.1"/>
    </source>
</evidence>